<gene>
    <name evidence="4" type="ORF">GCM10023091_02980</name>
</gene>
<protein>
    <submittedName>
        <fullName evidence="4">DUF4974 domain-containing protein</fullName>
    </submittedName>
</protein>
<dbReference type="PANTHER" id="PTHR30273:SF2">
    <property type="entry name" value="PROTEIN FECR"/>
    <property type="match status" value="1"/>
</dbReference>
<name>A0ABP8LNQ8_9BACT</name>
<keyword evidence="1" id="KW-0812">Transmembrane</keyword>
<dbReference type="RefSeq" id="WP_345026225.1">
    <property type="nucleotide sequence ID" value="NZ_BAABEY010000001.1"/>
</dbReference>
<feature type="transmembrane region" description="Helical" evidence="1">
    <location>
        <begin position="87"/>
        <end position="109"/>
    </location>
</feature>
<comment type="caution">
    <text evidence="4">The sequence shown here is derived from an EMBL/GenBank/DDBJ whole genome shotgun (WGS) entry which is preliminary data.</text>
</comment>
<reference evidence="5" key="1">
    <citation type="journal article" date="2019" name="Int. J. Syst. Evol. Microbiol.">
        <title>The Global Catalogue of Microorganisms (GCM) 10K type strain sequencing project: providing services to taxonomists for standard genome sequencing and annotation.</title>
        <authorList>
            <consortium name="The Broad Institute Genomics Platform"/>
            <consortium name="The Broad Institute Genome Sequencing Center for Infectious Disease"/>
            <person name="Wu L."/>
            <person name="Ma J."/>
        </authorList>
    </citation>
    <scope>NUCLEOTIDE SEQUENCE [LARGE SCALE GENOMIC DNA]</scope>
    <source>
        <strain evidence="5">JCM 31920</strain>
    </source>
</reference>
<evidence type="ECO:0000259" key="3">
    <source>
        <dbReference type="Pfam" id="PF16344"/>
    </source>
</evidence>
<dbReference type="EMBL" id="BAABEY010000001">
    <property type="protein sequence ID" value="GAA4431751.1"/>
    <property type="molecule type" value="Genomic_DNA"/>
</dbReference>
<organism evidence="4 5">
    <name type="scientific">Ravibacter arvi</name>
    <dbReference type="NCBI Taxonomy" id="2051041"/>
    <lineage>
        <taxon>Bacteria</taxon>
        <taxon>Pseudomonadati</taxon>
        <taxon>Bacteroidota</taxon>
        <taxon>Cytophagia</taxon>
        <taxon>Cytophagales</taxon>
        <taxon>Spirosomataceae</taxon>
        <taxon>Ravibacter</taxon>
    </lineage>
</organism>
<dbReference type="Pfam" id="PF16344">
    <property type="entry name" value="FecR_C"/>
    <property type="match status" value="1"/>
</dbReference>
<dbReference type="Proteomes" id="UP001501508">
    <property type="component" value="Unassembled WGS sequence"/>
</dbReference>
<keyword evidence="5" id="KW-1185">Reference proteome</keyword>
<feature type="domain" description="Protein FecR C-terminal" evidence="3">
    <location>
        <begin position="340"/>
        <end position="406"/>
    </location>
</feature>
<evidence type="ECO:0000259" key="2">
    <source>
        <dbReference type="Pfam" id="PF04773"/>
    </source>
</evidence>
<dbReference type="Pfam" id="PF04773">
    <property type="entry name" value="FecR"/>
    <property type="match status" value="1"/>
</dbReference>
<evidence type="ECO:0000313" key="5">
    <source>
        <dbReference type="Proteomes" id="UP001501508"/>
    </source>
</evidence>
<dbReference type="InterPro" id="IPR032508">
    <property type="entry name" value="FecR_C"/>
</dbReference>
<dbReference type="PANTHER" id="PTHR30273">
    <property type="entry name" value="PERIPLASMIC SIGNAL SENSOR AND SIGMA FACTOR ACTIVATOR FECR-RELATED"/>
    <property type="match status" value="1"/>
</dbReference>
<feature type="domain" description="FecR protein" evidence="2">
    <location>
        <begin position="193"/>
        <end position="292"/>
    </location>
</feature>
<sequence length="407" mass="45256">MNMDEGYFDKAGLIIRYLRGTLSNEERRELDAWRKLDDRHEALFRKLTEEETLLEALKGFEVPDRDASLRRILDRVDKQASFTKKRIVVRLAAAASVVMLGALGAFWWAGETEKTVVSTALVNTRETDVLPGGNSAILTLSDGRKIDLSAAESGVVATEGRQQILKTADGRLVYQSPVAAVRRAQGTADYFHKVETPRGGQYRLELPDGTRVWLNAASSLRFPAAFNESERVVELDGEAFFEVNPALSSRGKKPFIVRTGEQQVRVLGTHFNVNGYADEGKVTTTLIEGSVQVAQTSSGKKQGVVLAPGQQATVSTGSSLPVRVERVETDEFVAWKEGNFQFKDTDLATIMRQVARWYDVEVVYQGEVPDVRFRGKISRQVPVSQLFEILKTSGINFRIEGRKIIIS</sequence>
<dbReference type="Gene3D" id="3.55.50.30">
    <property type="match status" value="1"/>
</dbReference>
<dbReference type="InterPro" id="IPR012373">
    <property type="entry name" value="Ferrdict_sens_TM"/>
</dbReference>
<dbReference type="InterPro" id="IPR006860">
    <property type="entry name" value="FecR"/>
</dbReference>
<dbReference type="Gene3D" id="2.60.120.1440">
    <property type="match status" value="1"/>
</dbReference>
<keyword evidence="1" id="KW-0472">Membrane</keyword>
<evidence type="ECO:0000313" key="4">
    <source>
        <dbReference type="EMBL" id="GAA4431751.1"/>
    </source>
</evidence>
<proteinExistence type="predicted"/>
<accession>A0ABP8LNQ8</accession>
<evidence type="ECO:0000256" key="1">
    <source>
        <dbReference type="SAM" id="Phobius"/>
    </source>
</evidence>
<keyword evidence="1" id="KW-1133">Transmembrane helix</keyword>